<evidence type="ECO:0000256" key="3">
    <source>
        <dbReference type="ARBA" id="ARBA00008397"/>
    </source>
</evidence>
<comment type="caution">
    <text evidence="8">The sequence shown here is derived from an EMBL/GenBank/DDBJ whole genome shotgun (WGS) entry which is preliminary data.</text>
</comment>
<name>A0ABV1CXD0_9FIRM</name>
<dbReference type="EMBL" id="JBBMEU010000052">
    <property type="protein sequence ID" value="MEQ2422795.1"/>
    <property type="molecule type" value="Genomic_DNA"/>
</dbReference>
<evidence type="ECO:0000256" key="5">
    <source>
        <dbReference type="ARBA" id="ARBA00020555"/>
    </source>
</evidence>
<evidence type="ECO:0000313" key="8">
    <source>
        <dbReference type="EMBL" id="MEQ2422795.1"/>
    </source>
</evidence>
<comment type="pathway">
    <text evidence="2 7">Carbohydrate metabolism; pentose and glucuronate interconversion.</text>
</comment>
<evidence type="ECO:0000256" key="7">
    <source>
        <dbReference type="HAMAP-Rule" id="MF_00675"/>
    </source>
</evidence>
<dbReference type="InterPro" id="IPR003766">
    <property type="entry name" value="Uronate_isomerase"/>
</dbReference>
<dbReference type="RefSeq" id="WP_292106942.1">
    <property type="nucleotide sequence ID" value="NZ_JBBMEU010000052.1"/>
</dbReference>
<evidence type="ECO:0000256" key="2">
    <source>
        <dbReference type="ARBA" id="ARBA00004892"/>
    </source>
</evidence>
<dbReference type="SUPFAM" id="SSF51556">
    <property type="entry name" value="Metallo-dependent hydrolases"/>
    <property type="match status" value="1"/>
</dbReference>
<dbReference type="InterPro" id="IPR032466">
    <property type="entry name" value="Metal_Hydrolase"/>
</dbReference>
<dbReference type="Pfam" id="PF02614">
    <property type="entry name" value="UxaC"/>
    <property type="match status" value="1"/>
</dbReference>
<reference evidence="8 9" key="1">
    <citation type="submission" date="2024-03" db="EMBL/GenBank/DDBJ databases">
        <title>Human intestinal bacterial collection.</title>
        <authorList>
            <person name="Pauvert C."/>
            <person name="Hitch T.C.A."/>
            <person name="Clavel T."/>
        </authorList>
    </citation>
    <scope>NUCLEOTIDE SEQUENCE [LARGE SCALE GENOMIC DNA]</scope>
    <source>
        <strain evidence="8 9">CLA-AA-H81</strain>
    </source>
</reference>
<sequence length="471" mass="54489">MSFLDDNFLLTNEPAKKLYHEHAKKMPIIDYHCHLEPKDIYENKNYPNLTRVWLNDGMLGDHYKWRLERANGVPEDLITGDGDEYEKMMAWAGTLEKAIGNPIYEWANLELKRFFGIEEPLLKKNVPAIWEKANALLQTEDFKPRNLIKKANVKVICTTDDLNSDLTYHKLLADDEKDFRVLPSMRPDGLFKIYQESYPAYVETLSALTSVDVHDTDSLKEALDKRFAFFDHIGGHVSDFGLDTYSYRHVSRREMDGLIQKGLKHDSLSADEIAGYQTGLLMLFMELNKKYDWVMQLHVNVLRNMNRPMYEAIGADKGFDSVGAQSGIAKEILYLLNDGSIADIIPKMILYSTNPNDWMELATGMQSFQGGCVQRMQLGCAWWFNDTREGMLLQLTTMAQQSLLGNFVGMLTDSRSFLSYPRHEYFRRVLCNLIGEWVERGQVFEDYDYLGRIVEDISFHNANDYFRFAVK</sequence>
<dbReference type="Gene3D" id="3.20.20.140">
    <property type="entry name" value="Metal-dependent hydrolases"/>
    <property type="match status" value="1"/>
</dbReference>
<evidence type="ECO:0000313" key="9">
    <source>
        <dbReference type="Proteomes" id="UP001433088"/>
    </source>
</evidence>
<comment type="catalytic activity">
    <reaction evidence="7">
        <text>aldehydo-D-galacturonate = keto-D-tagaturonate</text>
        <dbReference type="Rhea" id="RHEA:27702"/>
        <dbReference type="ChEBI" id="CHEBI:12952"/>
        <dbReference type="ChEBI" id="CHEBI:17886"/>
    </reaction>
</comment>
<dbReference type="HAMAP" id="MF_00675">
    <property type="entry name" value="UxaC"/>
    <property type="match status" value="1"/>
</dbReference>
<evidence type="ECO:0000256" key="6">
    <source>
        <dbReference type="ARBA" id="ARBA00023235"/>
    </source>
</evidence>
<comment type="catalytic activity">
    <reaction evidence="1 7">
        <text>D-glucuronate = D-fructuronate</text>
        <dbReference type="Rhea" id="RHEA:13049"/>
        <dbReference type="ChEBI" id="CHEBI:58720"/>
        <dbReference type="ChEBI" id="CHEBI:59863"/>
        <dbReference type="EC" id="5.3.1.12"/>
    </reaction>
</comment>
<accession>A0ABV1CXD0</accession>
<organism evidence="8 9">
    <name type="scientific">Megasphaera intestinihominis</name>
    <dbReference type="NCBI Taxonomy" id="3133159"/>
    <lineage>
        <taxon>Bacteria</taxon>
        <taxon>Bacillati</taxon>
        <taxon>Bacillota</taxon>
        <taxon>Negativicutes</taxon>
        <taxon>Veillonellales</taxon>
        <taxon>Veillonellaceae</taxon>
        <taxon>Megasphaera</taxon>
    </lineage>
</organism>
<dbReference type="PANTHER" id="PTHR30068:SF4">
    <property type="entry name" value="URONATE ISOMERASE"/>
    <property type="match status" value="1"/>
</dbReference>
<keyword evidence="9" id="KW-1185">Reference proteome</keyword>
<protein>
    <recommendedName>
        <fullName evidence="5 7">Uronate isomerase</fullName>
        <ecNumber evidence="4 7">5.3.1.12</ecNumber>
    </recommendedName>
    <alternativeName>
        <fullName evidence="7">Glucuronate isomerase</fullName>
    </alternativeName>
    <alternativeName>
        <fullName evidence="7">Uronic isomerase</fullName>
    </alternativeName>
</protein>
<dbReference type="GO" id="GO:0008880">
    <property type="term" value="F:glucuronate isomerase activity"/>
    <property type="evidence" value="ECO:0007669"/>
    <property type="project" value="UniProtKB-EC"/>
</dbReference>
<dbReference type="EC" id="5.3.1.12" evidence="4 7"/>
<keyword evidence="6 7" id="KW-0413">Isomerase</keyword>
<comment type="similarity">
    <text evidence="3 7">Belongs to the metallo-dependent hydrolases superfamily. Uronate isomerase family.</text>
</comment>
<dbReference type="PANTHER" id="PTHR30068">
    <property type="entry name" value="URONATE ISOMERASE"/>
    <property type="match status" value="1"/>
</dbReference>
<evidence type="ECO:0000256" key="1">
    <source>
        <dbReference type="ARBA" id="ARBA00001165"/>
    </source>
</evidence>
<dbReference type="NCBIfam" id="NF002794">
    <property type="entry name" value="PRK02925.1"/>
    <property type="match status" value="1"/>
</dbReference>
<gene>
    <name evidence="7 8" type="primary">uxaC</name>
    <name evidence="8" type="ORF">WMO23_08660</name>
</gene>
<proteinExistence type="inferred from homology"/>
<dbReference type="Gene3D" id="1.10.2020.10">
    <property type="entry name" value="uronate isomerase, domain 2, chain A"/>
    <property type="match status" value="1"/>
</dbReference>
<evidence type="ECO:0000256" key="4">
    <source>
        <dbReference type="ARBA" id="ARBA00012546"/>
    </source>
</evidence>
<dbReference type="Proteomes" id="UP001433088">
    <property type="component" value="Unassembled WGS sequence"/>
</dbReference>